<reference evidence="3 4" key="1">
    <citation type="submission" date="2023-04" db="EMBL/GenBank/DDBJ databases">
        <title>Nanopore sequencing of Janthinobacterium from water.</title>
        <authorList>
            <person name="Ciuchcinski K."/>
            <person name="Rokowska A."/>
            <person name="Dziewit L."/>
        </authorList>
    </citation>
    <scope>NUCLEOTIDE SEQUENCE [LARGE SCALE GENOMIC DNA]</scope>
    <source>
        <strain evidence="3 4">DEMB2</strain>
    </source>
</reference>
<dbReference type="InterPro" id="IPR014782">
    <property type="entry name" value="Peptidase_M1_dom"/>
</dbReference>
<feature type="transmembrane region" description="Helical" evidence="1">
    <location>
        <begin position="515"/>
        <end position="540"/>
    </location>
</feature>
<evidence type="ECO:0000256" key="1">
    <source>
        <dbReference type="SAM" id="Phobius"/>
    </source>
</evidence>
<accession>A0ABY8I6N9</accession>
<organism evidence="3 4">
    <name type="scientific">Janthinobacterium rivuli</name>
    <dbReference type="NCBI Taxonomy" id="2751478"/>
    <lineage>
        <taxon>Bacteria</taxon>
        <taxon>Pseudomonadati</taxon>
        <taxon>Pseudomonadota</taxon>
        <taxon>Betaproteobacteria</taxon>
        <taxon>Burkholderiales</taxon>
        <taxon>Oxalobacteraceae</taxon>
        <taxon>Janthinobacterium</taxon>
    </lineage>
</organism>
<feature type="transmembrane region" description="Helical" evidence="1">
    <location>
        <begin position="406"/>
        <end position="431"/>
    </location>
</feature>
<dbReference type="InterPro" id="IPR027268">
    <property type="entry name" value="Peptidase_M4/M1_CTD_sf"/>
</dbReference>
<keyword evidence="4" id="KW-1185">Reference proteome</keyword>
<feature type="transmembrane region" description="Helical" evidence="1">
    <location>
        <begin position="56"/>
        <end position="80"/>
    </location>
</feature>
<feature type="transmembrane region" description="Helical" evidence="1">
    <location>
        <begin position="146"/>
        <end position="169"/>
    </location>
</feature>
<keyword evidence="1" id="KW-0472">Membrane</keyword>
<feature type="transmembrane region" description="Helical" evidence="1">
    <location>
        <begin position="474"/>
        <end position="495"/>
    </location>
</feature>
<evidence type="ECO:0000313" key="4">
    <source>
        <dbReference type="Proteomes" id="UP001219584"/>
    </source>
</evidence>
<keyword evidence="1" id="KW-0812">Transmembrane</keyword>
<keyword evidence="3" id="KW-0378">Hydrolase</keyword>
<keyword evidence="1" id="KW-1133">Transmembrane helix</keyword>
<feature type="transmembrane region" description="Helical" evidence="1">
    <location>
        <begin position="569"/>
        <end position="588"/>
    </location>
</feature>
<protein>
    <submittedName>
        <fullName evidence="3">M1 family aminopeptidase</fullName>
    </submittedName>
</protein>
<feature type="transmembrane region" description="Helical" evidence="1">
    <location>
        <begin position="324"/>
        <end position="346"/>
    </location>
</feature>
<feature type="transmembrane region" description="Helical" evidence="1">
    <location>
        <begin position="106"/>
        <end position="126"/>
    </location>
</feature>
<proteinExistence type="predicted"/>
<gene>
    <name evidence="3" type="ORF">P9875_02860</name>
</gene>
<feature type="domain" description="Peptidase M1 membrane alanine aminopeptidase" evidence="2">
    <location>
        <begin position="878"/>
        <end position="1066"/>
    </location>
</feature>
<dbReference type="SUPFAM" id="SSF55486">
    <property type="entry name" value="Metalloproteases ('zincins'), catalytic domain"/>
    <property type="match status" value="1"/>
</dbReference>
<feature type="transmembrane region" description="Helical" evidence="1">
    <location>
        <begin position="366"/>
        <end position="385"/>
    </location>
</feature>
<dbReference type="Proteomes" id="UP001219584">
    <property type="component" value="Chromosome"/>
</dbReference>
<evidence type="ECO:0000313" key="3">
    <source>
        <dbReference type="EMBL" id="WFR80139.1"/>
    </source>
</evidence>
<evidence type="ECO:0000259" key="2">
    <source>
        <dbReference type="Pfam" id="PF01433"/>
    </source>
</evidence>
<feature type="transmembrane region" description="Helical" evidence="1">
    <location>
        <begin position="244"/>
        <end position="261"/>
    </location>
</feature>
<dbReference type="Gene3D" id="1.10.390.10">
    <property type="entry name" value="Neutral Protease Domain 2"/>
    <property type="match status" value="1"/>
</dbReference>
<dbReference type="RefSeq" id="WP_278317534.1">
    <property type="nucleotide sequence ID" value="NZ_CP121464.1"/>
</dbReference>
<feature type="transmembrane region" description="Helical" evidence="1">
    <location>
        <begin position="443"/>
        <end position="462"/>
    </location>
</feature>
<keyword evidence="3" id="KW-0645">Protease</keyword>
<keyword evidence="3" id="KW-0031">Aminopeptidase</keyword>
<dbReference type="GO" id="GO:0004177">
    <property type="term" value="F:aminopeptidase activity"/>
    <property type="evidence" value="ECO:0007669"/>
    <property type="project" value="UniProtKB-KW"/>
</dbReference>
<feature type="transmembrane region" description="Helical" evidence="1">
    <location>
        <begin position="176"/>
        <end position="197"/>
    </location>
</feature>
<sequence>MWQEFFRFDLRYQLRQPLLWLMTVPLMAGAFLTAGSPTFRLGGGIGNVHLNAPAVIANQLGVLSMLAMFLVPVFIAGAVLRDSDAGIADLLYATPMRKRDYLGGRFLAGLAACLLVFVLVLLAMMLGSLTSAADPERLNPVTPLPYLWSFAVFIVPNVLFVAALLMLLAVTGRSMLLVYVGVLAFFVLWAASGLLAGRPALAMTAALLDPFGVRALALATRYFTSAEMNTALPPLAGLLLANRLLWSVLSLALLAATIWLFKPQRAGAARGWFRRTASVQPAPVVTAGAAPALRPVTPRFGMATAWRQFWHVLRFDTMGVLKSVPFLVMLLLALANFIANVSVGGLRFDSVPYPLTRLMLVELADSLNVVLAIVVMFYSGELVWRERQAKIADLTDAMPVPGWLPLLAKCGALTAVVAVFLGAGVLAALAVQLLRGGVRPEPLLYLQGTLMNGAWFVLMALAMLALQVVVNQKYVAYALSLLLLMLKPLLAALGVEHPLYRFASLPELVYSDLNGYGGLLAGWLWFSLYWTLGALALRLLAQVFRPSGRAARWRVRWPQGVRRLRGASGWVLALSLAGFAASGSWIAYNMHVLNNYQSGAQQLDARADHERRYRQYLALPQPGITAIAANVDLYPAQRSAAIRGRYRLKNRGAAPLRTLYLQMDTVAQTTLSALPAHRVLVDDARHGVRIVELAQALAPGATLDLAFLVNVRQQGFTASGQPEGVQHNGSYFTIEQYFPHLGYNASQEIADSDERRQRGLGAPHGMPKLDDLQARYSNYWKQWGIDGDLVDFQTTISTSADQVAIAPGTLERSWEKEGRRYFSYRMAQPALPFFAFQSGRWQVRRAQWQDVAIEVHHDAKHAWNTGSMIAGAQQALAYNTAHFGPYPQRYLRIVEFPLYQQYARSFPGLIPFSESLGFISDLRDPDGVDHVFYVTAHEVAHQWWGDQLIAANVQGSGMLTESLAEYSALMAVEQRYGAEKVRRILRFDLDAYLAGRGREQGRELPLFRSEGQAYIEYRKGSLAFYRLRAEIGEAALNRALKAFLTQHRYRSAPYATSRDLLSFIRAETPAAQQQLVTDLFERVVLYDNRLAGASALRRADGRWDVTLQVQLAKLEADGKGRDTPRVYDEPVDVAVYADGAPQRLLYRGKHRLPGGASSAAVTVTVDAPPGEAVLDPEQLLIERNAVDNRRRVQLTGG</sequence>
<dbReference type="EMBL" id="CP121464">
    <property type="protein sequence ID" value="WFR80139.1"/>
    <property type="molecule type" value="Genomic_DNA"/>
</dbReference>
<dbReference type="Pfam" id="PF01433">
    <property type="entry name" value="Peptidase_M1"/>
    <property type="match status" value="1"/>
</dbReference>
<name>A0ABY8I6N9_9BURK</name>
<feature type="transmembrane region" description="Helical" evidence="1">
    <location>
        <begin position="18"/>
        <end position="36"/>
    </location>
</feature>